<keyword evidence="1" id="KW-0805">Transcription regulation</keyword>
<protein>
    <submittedName>
        <fullName evidence="6">TetR family transcriptional regulator</fullName>
    </submittedName>
</protein>
<keyword evidence="3" id="KW-0804">Transcription</keyword>
<dbReference type="Pfam" id="PF00440">
    <property type="entry name" value="TetR_N"/>
    <property type="match status" value="1"/>
</dbReference>
<evidence type="ECO:0000313" key="7">
    <source>
        <dbReference type="Proteomes" id="UP000630142"/>
    </source>
</evidence>
<evidence type="ECO:0000256" key="4">
    <source>
        <dbReference type="PROSITE-ProRule" id="PRU00335"/>
    </source>
</evidence>
<feature type="DNA-binding region" description="H-T-H motif" evidence="4">
    <location>
        <begin position="29"/>
        <end position="48"/>
    </location>
</feature>
<accession>A0A8J3GL25</accession>
<dbReference type="InterPro" id="IPR009057">
    <property type="entry name" value="Homeodomain-like_sf"/>
</dbReference>
<comment type="caution">
    <text evidence="6">The sequence shown here is derived from an EMBL/GenBank/DDBJ whole genome shotgun (WGS) entry which is preliminary data.</text>
</comment>
<evidence type="ECO:0000256" key="2">
    <source>
        <dbReference type="ARBA" id="ARBA00023125"/>
    </source>
</evidence>
<name>A0A8J3GL25_9HYPH</name>
<keyword evidence="2 4" id="KW-0238">DNA-binding</keyword>
<dbReference type="Gene3D" id="1.10.357.10">
    <property type="entry name" value="Tetracycline Repressor, domain 2"/>
    <property type="match status" value="1"/>
</dbReference>
<gene>
    <name evidence="6" type="ORF">GCM10016234_23680</name>
</gene>
<dbReference type="InterPro" id="IPR001647">
    <property type="entry name" value="HTH_TetR"/>
</dbReference>
<dbReference type="Pfam" id="PF17937">
    <property type="entry name" value="TetR_C_28"/>
    <property type="match status" value="1"/>
</dbReference>
<dbReference type="SUPFAM" id="SSF46689">
    <property type="entry name" value="Homeodomain-like"/>
    <property type="match status" value="1"/>
</dbReference>
<dbReference type="Proteomes" id="UP000630142">
    <property type="component" value="Unassembled WGS sequence"/>
</dbReference>
<organism evidence="6 7">
    <name type="scientific">Tianweitania populi</name>
    <dbReference type="NCBI Taxonomy" id="1607949"/>
    <lineage>
        <taxon>Bacteria</taxon>
        <taxon>Pseudomonadati</taxon>
        <taxon>Pseudomonadota</taxon>
        <taxon>Alphaproteobacteria</taxon>
        <taxon>Hyphomicrobiales</taxon>
        <taxon>Phyllobacteriaceae</taxon>
        <taxon>Tianweitania</taxon>
    </lineage>
</organism>
<proteinExistence type="predicted"/>
<keyword evidence="7" id="KW-1185">Reference proteome</keyword>
<evidence type="ECO:0000256" key="3">
    <source>
        <dbReference type="ARBA" id="ARBA00023163"/>
    </source>
</evidence>
<evidence type="ECO:0000256" key="1">
    <source>
        <dbReference type="ARBA" id="ARBA00023015"/>
    </source>
</evidence>
<evidence type="ECO:0000259" key="5">
    <source>
        <dbReference type="PROSITE" id="PS50977"/>
    </source>
</evidence>
<dbReference type="EMBL" id="BMZQ01000002">
    <property type="protein sequence ID" value="GHD16048.1"/>
    <property type="molecule type" value="Genomic_DNA"/>
</dbReference>
<feature type="domain" description="HTH tetR-type" evidence="5">
    <location>
        <begin position="6"/>
        <end position="66"/>
    </location>
</feature>
<sequence length="181" mass="19924">MVTGRNETRDRILQAASELAWETGPGNLSLDAVAAKAGVSKGGLLYHFPSKSRLLEATVETFVQEYDQTLKAREADRPPGSHAVAHAYLDLFVEQHVCKRPPSSGILAALAEDPSFLNPVRRYERELLDRIKADLGDPELAMILYCAISGLKSSDLLSLDVAKPDEIKSLIERLRALISQR</sequence>
<reference evidence="6" key="2">
    <citation type="submission" date="2020-09" db="EMBL/GenBank/DDBJ databases">
        <authorList>
            <person name="Sun Q."/>
            <person name="Kim S."/>
        </authorList>
    </citation>
    <scope>NUCLEOTIDE SEQUENCE</scope>
    <source>
        <strain evidence="6">KCTC 42249</strain>
    </source>
</reference>
<dbReference type="PANTHER" id="PTHR47506:SF1">
    <property type="entry name" value="HTH-TYPE TRANSCRIPTIONAL REGULATOR YJDC"/>
    <property type="match status" value="1"/>
</dbReference>
<reference evidence="6" key="1">
    <citation type="journal article" date="2014" name="Int. J. Syst. Evol. Microbiol.">
        <title>Complete genome sequence of Corynebacterium casei LMG S-19264T (=DSM 44701T), isolated from a smear-ripened cheese.</title>
        <authorList>
            <consortium name="US DOE Joint Genome Institute (JGI-PGF)"/>
            <person name="Walter F."/>
            <person name="Albersmeier A."/>
            <person name="Kalinowski J."/>
            <person name="Ruckert C."/>
        </authorList>
    </citation>
    <scope>NUCLEOTIDE SEQUENCE</scope>
    <source>
        <strain evidence="6">KCTC 42249</strain>
    </source>
</reference>
<dbReference type="PRINTS" id="PR00455">
    <property type="entry name" value="HTHTETR"/>
</dbReference>
<dbReference type="GO" id="GO:0003677">
    <property type="term" value="F:DNA binding"/>
    <property type="evidence" value="ECO:0007669"/>
    <property type="project" value="UniProtKB-UniRule"/>
</dbReference>
<dbReference type="RefSeq" id="WP_189504082.1">
    <property type="nucleotide sequence ID" value="NZ_BMZQ01000002.1"/>
</dbReference>
<evidence type="ECO:0000313" key="6">
    <source>
        <dbReference type="EMBL" id="GHD16048.1"/>
    </source>
</evidence>
<dbReference type="AlphaFoldDB" id="A0A8J3GL25"/>
<dbReference type="PANTHER" id="PTHR47506">
    <property type="entry name" value="TRANSCRIPTIONAL REGULATORY PROTEIN"/>
    <property type="match status" value="1"/>
</dbReference>
<dbReference type="PROSITE" id="PS50977">
    <property type="entry name" value="HTH_TETR_2"/>
    <property type="match status" value="1"/>
</dbReference>
<dbReference type="InterPro" id="IPR041479">
    <property type="entry name" value="TetR_CgmR_C"/>
</dbReference>